<evidence type="ECO:0000256" key="8">
    <source>
        <dbReference type="ARBA" id="ARBA00023315"/>
    </source>
</evidence>
<dbReference type="SUPFAM" id="SSF56266">
    <property type="entry name" value="DmpA/ArgJ-like"/>
    <property type="match status" value="1"/>
</dbReference>
<reference evidence="10" key="1">
    <citation type="submission" date="2016-10" db="EMBL/GenBank/DDBJ databases">
        <authorList>
            <person name="de Groot N.N."/>
        </authorList>
    </citation>
    <scope>NUCLEOTIDE SEQUENCE</scope>
</reference>
<dbReference type="FunFam" id="3.10.20.340:FF:000001">
    <property type="entry name" value="Arginine biosynthesis bifunctional protein ArgJ, chloroplastic"/>
    <property type="match status" value="1"/>
</dbReference>
<comment type="subunit">
    <text evidence="2">Heterotetramer of two alpha and two beta chains.</text>
</comment>
<dbReference type="GO" id="GO:0006592">
    <property type="term" value="P:ornithine biosynthetic process"/>
    <property type="evidence" value="ECO:0007669"/>
    <property type="project" value="TreeGrafter"/>
</dbReference>
<evidence type="ECO:0000256" key="2">
    <source>
        <dbReference type="ARBA" id="ARBA00011475"/>
    </source>
</evidence>
<dbReference type="InterPro" id="IPR016117">
    <property type="entry name" value="ArgJ-like_dom_sf"/>
</dbReference>
<dbReference type="Gene3D" id="3.10.20.340">
    <property type="entry name" value="ArgJ beta chain, C-terminal domain"/>
    <property type="match status" value="1"/>
</dbReference>
<keyword evidence="6 10" id="KW-0808">Transferase</keyword>
<name>A0A1W1E653_9ZZZZ</name>
<keyword evidence="8 10" id="KW-0012">Acyltransferase</keyword>
<dbReference type="AlphaFoldDB" id="A0A1W1E653"/>
<dbReference type="GO" id="GO:0006526">
    <property type="term" value="P:L-arginine biosynthetic process"/>
    <property type="evidence" value="ECO:0007669"/>
    <property type="project" value="UniProtKB-KW"/>
</dbReference>
<dbReference type="FunFam" id="3.60.70.12:FF:000001">
    <property type="entry name" value="Arginine biosynthesis bifunctional protein ArgJ, chloroplastic"/>
    <property type="match status" value="1"/>
</dbReference>
<accession>A0A1W1E653</accession>
<dbReference type="EC" id="2.3.1.35" evidence="3"/>
<dbReference type="Pfam" id="PF01960">
    <property type="entry name" value="ArgJ"/>
    <property type="match status" value="1"/>
</dbReference>
<dbReference type="PANTHER" id="PTHR23100:SF0">
    <property type="entry name" value="ARGININE BIOSYNTHESIS BIFUNCTIONAL PROTEIN ARGJ, MITOCHONDRIAL"/>
    <property type="match status" value="1"/>
</dbReference>
<comment type="catalytic activity">
    <reaction evidence="9">
        <text>N(2)-acetyl-L-ornithine + L-glutamate = N-acetyl-L-glutamate + L-ornithine</text>
        <dbReference type="Rhea" id="RHEA:15349"/>
        <dbReference type="ChEBI" id="CHEBI:29985"/>
        <dbReference type="ChEBI" id="CHEBI:44337"/>
        <dbReference type="ChEBI" id="CHEBI:46911"/>
        <dbReference type="ChEBI" id="CHEBI:57805"/>
        <dbReference type="EC" id="2.3.1.35"/>
    </reaction>
</comment>
<evidence type="ECO:0000256" key="1">
    <source>
        <dbReference type="ARBA" id="ARBA00006774"/>
    </source>
</evidence>
<dbReference type="CDD" id="cd02152">
    <property type="entry name" value="OAT"/>
    <property type="match status" value="1"/>
</dbReference>
<dbReference type="PANTHER" id="PTHR23100">
    <property type="entry name" value="ARGININE BIOSYNTHESIS BIFUNCTIONAL PROTEIN ARGJ"/>
    <property type="match status" value="1"/>
</dbReference>
<dbReference type="InterPro" id="IPR002813">
    <property type="entry name" value="Arg_biosynth_ArgJ"/>
</dbReference>
<dbReference type="NCBIfam" id="NF003802">
    <property type="entry name" value="PRK05388.1"/>
    <property type="match status" value="1"/>
</dbReference>
<keyword evidence="5" id="KW-0028">Amino-acid biosynthesis</keyword>
<dbReference type="EMBL" id="FPHZ01000227">
    <property type="protein sequence ID" value="SFV89400.1"/>
    <property type="molecule type" value="Genomic_DNA"/>
</dbReference>
<dbReference type="HAMAP" id="MF_01106">
    <property type="entry name" value="ArgJ"/>
    <property type="match status" value="1"/>
</dbReference>
<evidence type="ECO:0000256" key="7">
    <source>
        <dbReference type="ARBA" id="ARBA00022813"/>
    </source>
</evidence>
<evidence type="ECO:0000256" key="9">
    <source>
        <dbReference type="ARBA" id="ARBA00049439"/>
    </source>
</evidence>
<dbReference type="GO" id="GO:0004042">
    <property type="term" value="F:L-glutamate N-acetyltransferase activity"/>
    <property type="evidence" value="ECO:0007669"/>
    <property type="project" value="TreeGrafter"/>
</dbReference>
<evidence type="ECO:0000313" key="10">
    <source>
        <dbReference type="EMBL" id="SFV89400.1"/>
    </source>
</evidence>
<gene>
    <name evidence="10" type="ORF">MNB_SUP05-SYMBIONT-5-781</name>
</gene>
<organism evidence="10">
    <name type="scientific">hydrothermal vent metagenome</name>
    <dbReference type="NCBI Taxonomy" id="652676"/>
    <lineage>
        <taxon>unclassified sequences</taxon>
        <taxon>metagenomes</taxon>
        <taxon>ecological metagenomes</taxon>
    </lineage>
</organism>
<comment type="similarity">
    <text evidence="1">Belongs to the ArgJ family.</text>
</comment>
<evidence type="ECO:0000256" key="5">
    <source>
        <dbReference type="ARBA" id="ARBA00022605"/>
    </source>
</evidence>
<dbReference type="InterPro" id="IPR042195">
    <property type="entry name" value="ArgJ_beta_C"/>
</dbReference>
<dbReference type="GO" id="GO:0004358">
    <property type="term" value="F:L-glutamate N-acetyltransferase activity, acting on acetyl-L-ornithine as donor"/>
    <property type="evidence" value="ECO:0007669"/>
    <property type="project" value="UniProtKB-EC"/>
</dbReference>
<keyword evidence="7" id="KW-0068">Autocatalytic cleavage</keyword>
<protein>
    <recommendedName>
        <fullName evidence="3">glutamate N-acetyltransferase</fullName>
        <ecNumber evidence="3">2.3.1.35</ecNumber>
    </recommendedName>
</protein>
<sequence length="409" mass="43282">MNKLLNIKGITCAAINAGIKNAQNSGVNTSPKDNEKLDLSIVFFSPKTTTAAVFTQNVFCAAPVVVAKNHLNNEVRALVINSGNANAGTGLGSGSVGLQNAYQVCELVAKELGIKAEEVLPFSTGVIGQVLPMACFENNVSTVASALTADNLPQVAQAIMTTDLMEKTASAQFEIEGKTVSITGIAKGSGMIRPDMATMLGFIFTDVKATQPKLQSCLTLATNQSFNRITVDGDTSTNDACTLSATGGSGVDISDCVVEFQQALDRVTKSLAHQIIKDGEGATKFVEVCVKGGASNEDCLEVAYTVAHSPLVKTALFASDANWGRILAAVGRANIKHLKAEEVNLYLGNICLIKNGELNLNYTEATGSAEMAKEEIVITIEIGKNNTAESVWTTDFSYDYVKINAEYRT</sequence>
<keyword evidence="4" id="KW-0055">Arginine biosynthesis</keyword>
<dbReference type="NCBIfam" id="TIGR00120">
    <property type="entry name" value="ArgJ"/>
    <property type="match status" value="1"/>
</dbReference>
<evidence type="ECO:0000256" key="4">
    <source>
        <dbReference type="ARBA" id="ARBA00022571"/>
    </source>
</evidence>
<proteinExistence type="inferred from homology"/>
<evidence type="ECO:0000256" key="6">
    <source>
        <dbReference type="ARBA" id="ARBA00022679"/>
    </source>
</evidence>
<dbReference type="Gene3D" id="3.60.70.12">
    <property type="entry name" value="L-amino peptidase D-ALA esterase/amidase"/>
    <property type="match status" value="1"/>
</dbReference>
<evidence type="ECO:0000256" key="3">
    <source>
        <dbReference type="ARBA" id="ARBA00013264"/>
    </source>
</evidence>